<keyword evidence="1" id="KW-1133">Transmembrane helix</keyword>
<name>A0A3B0V4F2_9ZZZZ</name>
<feature type="transmembrane region" description="Helical" evidence="1">
    <location>
        <begin position="16"/>
        <end position="34"/>
    </location>
</feature>
<dbReference type="SMART" id="SM00028">
    <property type="entry name" value="TPR"/>
    <property type="match status" value="5"/>
</dbReference>
<dbReference type="PANTHER" id="PTHR12558">
    <property type="entry name" value="CELL DIVISION CYCLE 16,23,27"/>
    <property type="match status" value="1"/>
</dbReference>
<gene>
    <name evidence="2" type="ORF">MNBD_CHLOROFLEXI01-4022</name>
</gene>
<keyword evidence="1" id="KW-0472">Membrane</keyword>
<organism evidence="2">
    <name type="scientific">hydrothermal vent metagenome</name>
    <dbReference type="NCBI Taxonomy" id="652676"/>
    <lineage>
        <taxon>unclassified sequences</taxon>
        <taxon>metagenomes</taxon>
        <taxon>ecological metagenomes</taxon>
    </lineage>
</organism>
<dbReference type="InterPro" id="IPR011990">
    <property type="entry name" value="TPR-like_helical_dom_sf"/>
</dbReference>
<dbReference type="AlphaFoldDB" id="A0A3B0V4F2"/>
<dbReference type="SUPFAM" id="SSF48452">
    <property type="entry name" value="TPR-like"/>
    <property type="match status" value="1"/>
</dbReference>
<proteinExistence type="predicted"/>
<dbReference type="PROSITE" id="PS50005">
    <property type="entry name" value="TPR"/>
    <property type="match status" value="2"/>
</dbReference>
<protein>
    <submittedName>
        <fullName evidence="2">Uncharacterized protein</fullName>
    </submittedName>
</protein>
<reference evidence="2" key="1">
    <citation type="submission" date="2018-06" db="EMBL/GenBank/DDBJ databases">
        <authorList>
            <person name="Zhirakovskaya E."/>
        </authorList>
    </citation>
    <scope>NUCLEOTIDE SEQUENCE</scope>
</reference>
<dbReference type="PANTHER" id="PTHR12558:SF13">
    <property type="entry name" value="CELL DIVISION CYCLE PROTEIN 27 HOMOLOG"/>
    <property type="match status" value="1"/>
</dbReference>
<keyword evidence="1" id="KW-0812">Transmembrane</keyword>
<dbReference type="Gene3D" id="1.25.40.10">
    <property type="entry name" value="Tetratricopeptide repeat domain"/>
    <property type="match status" value="3"/>
</dbReference>
<evidence type="ECO:0000313" key="2">
    <source>
        <dbReference type="EMBL" id="VAW35273.1"/>
    </source>
</evidence>
<evidence type="ECO:0000256" key="1">
    <source>
        <dbReference type="SAM" id="Phobius"/>
    </source>
</evidence>
<dbReference type="EMBL" id="UOEU01000578">
    <property type="protein sequence ID" value="VAW35273.1"/>
    <property type="molecule type" value="Genomic_DNA"/>
</dbReference>
<dbReference type="Pfam" id="PF13432">
    <property type="entry name" value="TPR_16"/>
    <property type="match status" value="2"/>
</dbReference>
<dbReference type="InterPro" id="IPR019734">
    <property type="entry name" value="TPR_rpt"/>
</dbReference>
<accession>A0A3B0V4F2</accession>
<sequence>MIIQRKDPPYPRRGPSCLLMIFIGLGIFVGIFVIQNAEEVREVIIPTPTMEPTRSAVEFALLADIAEREGALIEAAGYYGEAVRQDATNPEIYIRYIELLVKIGEAEEALARAEEAAVLAPDNDRIWTAVAAAHIANGERLSDAGNPTAANLEYALAFRAAETAIDINPQNANGYAYSAAGLVFQFKPDLYQDAQLRAEEGTIVQPDNPLARLYLGVVLTNQGFYTAAREQFQLGLQSEELPQLYYELGYNFFGDGNVSEAILSFQEAVDRDPNFAQGYDALAHMYLQLGQDNLAEENGLQSIALNPNVARAHGRLGEAYVRLNKFQLAIEEFSKAVELYGEPTDLNARFFYSLGDAYLREGTENCPLAVPYFQQAGEVSIAYADLAQQGLVECRRAGLESNQ</sequence>
<dbReference type="Pfam" id="PF13181">
    <property type="entry name" value="TPR_8"/>
    <property type="match status" value="1"/>
</dbReference>
<dbReference type="Pfam" id="PF14559">
    <property type="entry name" value="TPR_19"/>
    <property type="match status" value="1"/>
</dbReference>